<reference evidence="3 4" key="1">
    <citation type="submission" date="2023-02" db="EMBL/GenBank/DDBJ databases">
        <title>Bacterial whole genomic sequence of Curvibacter sp. HBC61.</title>
        <authorList>
            <person name="Le V."/>
            <person name="Ko S.-R."/>
            <person name="Ahn C.-Y."/>
            <person name="Oh H.-M."/>
        </authorList>
    </citation>
    <scope>NUCLEOTIDE SEQUENCE [LARGE SCALE GENOMIC DNA]</scope>
    <source>
        <strain evidence="3 4">HBC61</strain>
    </source>
</reference>
<dbReference type="RefSeq" id="WP_273952765.1">
    <property type="nucleotide sequence ID" value="NZ_JAQSIP010000007.1"/>
</dbReference>
<organism evidence="3 4">
    <name type="scientific">Curvibacter cyanobacteriorum</name>
    <dbReference type="NCBI Taxonomy" id="3026422"/>
    <lineage>
        <taxon>Bacteria</taxon>
        <taxon>Pseudomonadati</taxon>
        <taxon>Pseudomonadota</taxon>
        <taxon>Betaproteobacteria</taxon>
        <taxon>Burkholderiales</taxon>
        <taxon>Comamonadaceae</taxon>
        <taxon>Curvibacter</taxon>
    </lineage>
</organism>
<gene>
    <name evidence="3" type="ORF">PSQ40_15845</name>
</gene>
<proteinExistence type="predicted"/>
<keyword evidence="4" id="KW-1185">Reference proteome</keyword>
<protein>
    <submittedName>
        <fullName evidence="3">Pyridoxamine 5'-phosphate oxidase family protein</fullName>
    </submittedName>
</protein>
<dbReference type="InterPro" id="IPR011576">
    <property type="entry name" value="Pyridox_Oxase_N"/>
</dbReference>
<evidence type="ECO:0000259" key="2">
    <source>
        <dbReference type="Pfam" id="PF01243"/>
    </source>
</evidence>
<sequence>MTHESRLDLALRTLLTERRVAALGTCTDEGDPFVSQVPYAIDPDGPSLVILVSGLAAHARHLAARPQASLLVAEPEVAGSPVHGLARVTLQLSAERLAPDSAAAVRARALYLNRFPEAEPLTGMADFRWVGLHPRSARHVGGLGAARSLDEATLRAVLQRVGRDAATTGDAADPLSLVADGWQAAPDAPPEPVTAEAGSEAEVAGAAEPESDALWLERHAQWLAREALNRVNPAQPRLVTLLQLGAQHSRVVFGDGRTPARVLPWPVGVQGVAQAFFRHDPPRPIELEDAIATVEDTLMRLVPQLPIGSRLCVVADPTLQHIAELAGTPGPWLSLEAVERLFNRLCRVAEGRPAAQEGWPGGRALAAGVLVVREFMHHLAFDSAQLTR</sequence>
<evidence type="ECO:0000256" key="1">
    <source>
        <dbReference type="SAM" id="MobiDB-lite"/>
    </source>
</evidence>
<name>A0ABT5N167_9BURK</name>
<feature type="region of interest" description="Disordered" evidence="1">
    <location>
        <begin position="183"/>
        <end position="209"/>
    </location>
</feature>
<dbReference type="SUPFAM" id="SSF50475">
    <property type="entry name" value="FMN-binding split barrel"/>
    <property type="match status" value="1"/>
</dbReference>
<dbReference type="Proteomes" id="UP001528673">
    <property type="component" value="Unassembled WGS sequence"/>
</dbReference>
<evidence type="ECO:0000313" key="3">
    <source>
        <dbReference type="EMBL" id="MDD0840057.1"/>
    </source>
</evidence>
<dbReference type="Gene3D" id="2.30.110.10">
    <property type="entry name" value="Electron Transport, Fmn-binding Protein, Chain A"/>
    <property type="match status" value="1"/>
</dbReference>
<dbReference type="Pfam" id="PF01243">
    <property type="entry name" value="PNPOx_N"/>
    <property type="match status" value="1"/>
</dbReference>
<feature type="compositionally biased region" description="Low complexity" evidence="1">
    <location>
        <begin position="195"/>
        <end position="208"/>
    </location>
</feature>
<dbReference type="EMBL" id="JAQSIP010000007">
    <property type="protein sequence ID" value="MDD0840057.1"/>
    <property type="molecule type" value="Genomic_DNA"/>
</dbReference>
<dbReference type="Gene3D" id="3.30.420.150">
    <property type="entry name" value="Exopolyphosphatase. Domain 2"/>
    <property type="match status" value="1"/>
</dbReference>
<dbReference type="InterPro" id="IPR012349">
    <property type="entry name" value="Split_barrel_FMN-bd"/>
</dbReference>
<feature type="domain" description="Pyridoxamine 5'-phosphate oxidase N-terminal" evidence="2">
    <location>
        <begin position="10"/>
        <end position="138"/>
    </location>
</feature>
<evidence type="ECO:0000313" key="4">
    <source>
        <dbReference type="Proteomes" id="UP001528673"/>
    </source>
</evidence>
<accession>A0ABT5N167</accession>
<comment type="caution">
    <text evidence="3">The sequence shown here is derived from an EMBL/GenBank/DDBJ whole genome shotgun (WGS) entry which is preliminary data.</text>
</comment>